<keyword evidence="2" id="KW-0812">Transmembrane</keyword>
<reference evidence="3" key="1">
    <citation type="submission" date="2021-02" db="EMBL/GenBank/DDBJ databases">
        <authorList>
            <person name="Dougan E. K."/>
            <person name="Rhodes N."/>
            <person name="Thang M."/>
            <person name="Chan C."/>
        </authorList>
    </citation>
    <scope>NUCLEOTIDE SEQUENCE</scope>
</reference>
<evidence type="ECO:0000313" key="4">
    <source>
        <dbReference type="Proteomes" id="UP000626109"/>
    </source>
</evidence>
<proteinExistence type="predicted"/>
<name>A0A813IZS1_POLGL</name>
<accession>A0A813IZS1</accession>
<feature type="region of interest" description="Disordered" evidence="1">
    <location>
        <begin position="54"/>
        <end position="75"/>
    </location>
</feature>
<dbReference type="EMBL" id="CAJNNW010015901">
    <property type="protein sequence ID" value="CAE8658244.1"/>
    <property type="molecule type" value="Genomic_DNA"/>
</dbReference>
<organism evidence="3 4">
    <name type="scientific">Polarella glacialis</name>
    <name type="common">Dinoflagellate</name>
    <dbReference type="NCBI Taxonomy" id="89957"/>
    <lineage>
        <taxon>Eukaryota</taxon>
        <taxon>Sar</taxon>
        <taxon>Alveolata</taxon>
        <taxon>Dinophyceae</taxon>
        <taxon>Suessiales</taxon>
        <taxon>Suessiaceae</taxon>
        <taxon>Polarella</taxon>
    </lineage>
</organism>
<comment type="caution">
    <text evidence="3">The sequence shown here is derived from an EMBL/GenBank/DDBJ whole genome shotgun (WGS) entry which is preliminary data.</text>
</comment>
<feature type="transmembrane region" description="Helical" evidence="2">
    <location>
        <begin position="139"/>
        <end position="157"/>
    </location>
</feature>
<evidence type="ECO:0000256" key="1">
    <source>
        <dbReference type="SAM" id="MobiDB-lite"/>
    </source>
</evidence>
<evidence type="ECO:0000313" key="3">
    <source>
        <dbReference type="EMBL" id="CAE8658244.1"/>
    </source>
</evidence>
<gene>
    <name evidence="3" type="ORF">PGLA2088_LOCUS13334</name>
</gene>
<dbReference type="Proteomes" id="UP000626109">
    <property type="component" value="Unassembled WGS sequence"/>
</dbReference>
<dbReference type="AlphaFoldDB" id="A0A813IZS1"/>
<sequence>MAFKVRPRSRWPTPRALGNLAAALAVCWATCAAFTGFSAKASWPRPAGIAVAAAASGGGSGRSGSDNEGQGEMLLDEEFRRGETLEKEFANVLEARRAGTDVIRERGSEAKGDLEINALRASQQASEIVSGININGPTLFWALLFSLIMVAWVLSLIH</sequence>
<evidence type="ECO:0000256" key="2">
    <source>
        <dbReference type="SAM" id="Phobius"/>
    </source>
</evidence>
<keyword evidence="2" id="KW-0472">Membrane</keyword>
<protein>
    <submittedName>
        <fullName evidence="3">Uncharacterized protein</fullName>
    </submittedName>
</protein>
<keyword evidence="2" id="KW-1133">Transmembrane helix</keyword>